<protein>
    <submittedName>
        <fullName evidence="2">Uncharacterized protein</fullName>
    </submittedName>
</protein>
<reference evidence="2" key="1">
    <citation type="submission" date="2021-07" db="EMBL/GenBank/DDBJ databases">
        <authorList>
            <person name="Durling M."/>
        </authorList>
    </citation>
    <scope>NUCLEOTIDE SEQUENCE</scope>
</reference>
<dbReference type="EMBL" id="CAJVRM010000043">
    <property type="protein sequence ID" value="CAG8972361.1"/>
    <property type="molecule type" value="Genomic_DNA"/>
</dbReference>
<evidence type="ECO:0000256" key="1">
    <source>
        <dbReference type="SAM" id="MobiDB-lite"/>
    </source>
</evidence>
<name>A0A9N9Q3P8_9HELO</name>
<dbReference type="OrthoDB" id="10609115at2759"/>
<feature type="compositionally biased region" description="Acidic residues" evidence="1">
    <location>
        <begin position="193"/>
        <end position="226"/>
    </location>
</feature>
<accession>A0A9N9Q3P8</accession>
<comment type="caution">
    <text evidence="2">The sequence shown here is derived from an EMBL/GenBank/DDBJ whole genome shotgun (WGS) entry which is preliminary data.</text>
</comment>
<evidence type="ECO:0000313" key="3">
    <source>
        <dbReference type="Proteomes" id="UP000701801"/>
    </source>
</evidence>
<feature type="region of interest" description="Disordered" evidence="1">
    <location>
        <begin position="103"/>
        <end position="252"/>
    </location>
</feature>
<dbReference type="Proteomes" id="UP000701801">
    <property type="component" value="Unassembled WGS sequence"/>
</dbReference>
<feature type="compositionally biased region" description="Basic residues" evidence="1">
    <location>
        <begin position="153"/>
        <end position="163"/>
    </location>
</feature>
<dbReference type="AlphaFoldDB" id="A0A9N9Q3P8"/>
<proteinExistence type="predicted"/>
<sequence length="252" mass="27637">MVSAMAKYGVSMMEEYWGKEETERFMRWHAEKINNNNTLLRSIVSDKARVKYVKGPNDTKSKSKASANAKSHSPITSSSKAGKGGLTNAQIMAIQKENEAIMRPNDTKSKSKAKTKSYTPIASSSKAGKEGLTNTRQKKMPARTAGLVGSPRVTKKRSKRTMGKRKEVVSDSDDELSISDDVLAESVCGSSLLDDEDEEVEDGDENDEEVDDGDENEEEVDEESDSDVAVKSEEGSSLMGSSLMDDEKEEDM</sequence>
<keyword evidence="3" id="KW-1185">Reference proteome</keyword>
<organism evidence="2 3">
    <name type="scientific">Hymenoscyphus albidus</name>
    <dbReference type="NCBI Taxonomy" id="595503"/>
    <lineage>
        <taxon>Eukaryota</taxon>
        <taxon>Fungi</taxon>
        <taxon>Dikarya</taxon>
        <taxon>Ascomycota</taxon>
        <taxon>Pezizomycotina</taxon>
        <taxon>Leotiomycetes</taxon>
        <taxon>Helotiales</taxon>
        <taxon>Helotiaceae</taxon>
        <taxon>Hymenoscyphus</taxon>
    </lineage>
</organism>
<evidence type="ECO:0000313" key="2">
    <source>
        <dbReference type="EMBL" id="CAG8972361.1"/>
    </source>
</evidence>
<feature type="region of interest" description="Disordered" evidence="1">
    <location>
        <begin position="54"/>
        <end position="84"/>
    </location>
</feature>
<gene>
    <name evidence="2" type="ORF">HYALB_00005029</name>
</gene>